<protein>
    <submittedName>
        <fullName evidence="2">Uncharacterized protein</fullName>
    </submittedName>
</protein>
<proteinExistence type="predicted"/>
<dbReference type="AlphaFoldDB" id="A0A7S4A0D0"/>
<keyword evidence="1" id="KW-0812">Transmembrane</keyword>
<name>A0A7S4A0D0_9STRA</name>
<reference evidence="2" key="1">
    <citation type="submission" date="2021-01" db="EMBL/GenBank/DDBJ databases">
        <authorList>
            <person name="Corre E."/>
            <person name="Pelletier E."/>
            <person name="Niang G."/>
            <person name="Scheremetjew M."/>
            <person name="Finn R."/>
            <person name="Kale V."/>
            <person name="Holt S."/>
            <person name="Cochrane G."/>
            <person name="Meng A."/>
            <person name="Brown T."/>
            <person name="Cohen L."/>
        </authorList>
    </citation>
    <scope>NUCLEOTIDE SEQUENCE</scope>
    <source>
        <strain evidence="2">CCMP1756</strain>
    </source>
</reference>
<organism evidence="2">
    <name type="scientific">Pelagomonas calceolata</name>
    <dbReference type="NCBI Taxonomy" id="35677"/>
    <lineage>
        <taxon>Eukaryota</taxon>
        <taxon>Sar</taxon>
        <taxon>Stramenopiles</taxon>
        <taxon>Ochrophyta</taxon>
        <taxon>Pelagophyceae</taxon>
        <taxon>Pelagomonadales</taxon>
        <taxon>Pelagomonadaceae</taxon>
        <taxon>Pelagomonas</taxon>
    </lineage>
</organism>
<gene>
    <name evidence="2" type="ORF">PCAL00307_LOCUS14733</name>
</gene>
<dbReference type="EMBL" id="HBIW01017087">
    <property type="protein sequence ID" value="CAE0699297.1"/>
    <property type="molecule type" value="Transcribed_RNA"/>
</dbReference>
<keyword evidence="1" id="KW-1133">Transmembrane helix</keyword>
<evidence type="ECO:0000313" key="2">
    <source>
        <dbReference type="EMBL" id="CAE0699297.1"/>
    </source>
</evidence>
<accession>A0A7S4A0D0</accession>
<feature type="transmembrane region" description="Helical" evidence="1">
    <location>
        <begin position="22"/>
        <end position="39"/>
    </location>
</feature>
<keyword evidence="1" id="KW-0472">Membrane</keyword>
<evidence type="ECO:0000256" key="1">
    <source>
        <dbReference type="SAM" id="Phobius"/>
    </source>
</evidence>
<sequence length="167" mass="20036">MQNCFEVISLSGVFRVKQFDETVTEICINILFGYFCVYFRGDDEAQEKFVNYLKVGPRWLKYRFVFFWIIVFGLWWQRAAYVCANAIHNCWHRCFSKYFLPGRSIYIVHKFEKRLPLDFFFFLIGSCIFKAEYVRTQFQLLVKESLSPVQDCNNNEIYQNSSYFADG</sequence>
<feature type="transmembrane region" description="Helical" evidence="1">
    <location>
        <begin position="60"/>
        <end position="76"/>
    </location>
</feature>